<dbReference type="InterPro" id="IPR013324">
    <property type="entry name" value="RNA_pol_sigma_r3/r4-like"/>
</dbReference>
<organism evidence="7 8">
    <name type="scientific">Rhodohalobacter barkolensis</name>
    <dbReference type="NCBI Taxonomy" id="2053187"/>
    <lineage>
        <taxon>Bacteria</taxon>
        <taxon>Pseudomonadati</taxon>
        <taxon>Balneolota</taxon>
        <taxon>Balneolia</taxon>
        <taxon>Balneolales</taxon>
        <taxon>Balneolaceae</taxon>
        <taxon>Rhodohalobacter</taxon>
    </lineage>
</organism>
<dbReference type="InterPro" id="IPR007627">
    <property type="entry name" value="RNA_pol_sigma70_r2"/>
</dbReference>
<dbReference type="Pfam" id="PF04542">
    <property type="entry name" value="Sigma70_r2"/>
    <property type="match status" value="1"/>
</dbReference>
<keyword evidence="3" id="KW-0731">Sigma factor</keyword>
<dbReference type="SUPFAM" id="SSF88946">
    <property type="entry name" value="Sigma2 domain of RNA polymerase sigma factors"/>
    <property type="match status" value="1"/>
</dbReference>
<evidence type="ECO:0000256" key="4">
    <source>
        <dbReference type="ARBA" id="ARBA00023163"/>
    </source>
</evidence>
<accession>A0A2N0VFQ8</accession>
<feature type="region of interest" description="Disordered" evidence="5">
    <location>
        <begin position="1"/>
        <end position="30"/>
    </location>
</feature>
<proteinExistence type="inferred from homology"/>
<dbReference type="InterPro" id="IPR039425">
    <property type="entry name" value="RNA_pol_sigma-70-like"/>
</dbReference>
<dbReference type="InterPro" id="IPR013325">
    <property type="entry name" value="RNA_pol_sigma_r2"/>
</dbReference>
<evidence type="ECO:0000256" key="5">
    <source>
        <dbReference type="SAM" id="MobiDB-lite"/>
    </source>
</evidence>
<dbReference type="InterPro" id="IPR036388">
    <property type="entry name" value="WH-like_DNA-bd_sf"/>
</dbReference>
<comment type="caution">
    <text evidence="7">The sequence shown here is derived from an EMBL/GenBank/DDBJ whole genome shotgun (WGS) entry which is preliminary data.</text>
</comment>
<comment type="similarity">
    <text evidence="1">Belongs to the sigma-70 factor family. ECF subfamily.</text>
</comment>
<evidence type="ECO:0000313" key="8">
    <source>
        <dbReference type="Proteomes" id="UP000233398"/>
    </source>
</evidence>
<protein>
    <submittedName>
        <fullName evidence="7">RNA polymerase sigma factor</fullName>
    </submittedName>
</protein>
<dbReference type="SUPFAM" id="SSF88659">
    <property type="entry name" value="Sigma3 and sigma4 domains of RNA polymerase sigma factors"/>
    <property type="match status" value="1"/>
</dbReference>
<evidence type="ECO:0000256" key="1">
    <source>
        <dbReference type="ARBA" id="ARBA00010641"/>
    </source>
</evidence>
<dbReference type="NCBIfam" id="TIGR02937">
    <property type="entry name" value="sigma70-ECF"/>
    <property type="match status" value="1"/>
</dbReference>
<dbReference type="PANTHER" id="PTHR43133">
    <property type="entry name" value="RNA POLYMERASE ECF-TYPE SIGMA FACTO"/>
    <property type="match status" value="1"/>
</dbReference>
<keyword evidence="2" id="KW-0805">Transcription regulation</keyword>
<evidence type="ECO:0000313" key="7">
    <source>
        <dbReference type="EMBL" id="PKD43022.1"/>
    </source>
</evidence>
<reference evidence="7 8" key="1">
    <citation type="submission" date="2017-11" db="EMBL/GenBank/DDBJ databases">
        <title>Rhodohalobacter 15182 sp. nov., isolated from a salt lake.</title>
        <authorList>
            <person name="Han S."/>
        </authorList>
    </citation>
    <scope>NUCLEOTIDE SEQUENCE [LARGE SCALE GENOMIC DNA]</scope>
    <source>
        <strain evidence="7 8">15182</strain>
    </source>
</reference>
<sequence>MFNWFKKSNKNKKPSRSNEDWVEQLTPPPSEESISHLRIILVRGLKPALYKYVDRELDQFVEDTVQDALLKILDKVDTFRGESKFTTWAMKIAVREGLSELRRAKYKDISLNDLVVNNDESGRDEINQMSFSDDQPNPDRATHERMILQRVQKMIDEELTDKQKMAINALMMHGLPIEVVAEQMGTNRNALYKLVHDARLKMKNRLMEDGIDPDEMLNQL</sequence>
<gene>
    <name evidence="7" type="ORF">CWD77_10315</name>
</gene>
<evidence type="ECO:0000256" key="3">
    <source>
        <dbReference type="ARBA" id="ARBA00023082"/>
    </source>
</evidence>
<feature type="domain" description="RNA polymerase sigma-70 region 2" evidence="6">
    <location>
        <begin position="42"/>
        <end position="105"/>
    </location>
</feature>
<dbReference type="RefSeq" id="WP_101073497.1">
    <property type="nucleotide sequence ID" value="NZ_PISP01000003.1"/>
</dbReference>
<dbReference type="Gene3D" id="1.10.10.10">
    <property type="entry name" value="Winged helix-like DNA-binding domain superfamily/Winged helix DNA-binding domain"/>
    <property type="match status" value="1"/>
</dbReference>
<name>A0A2N0VFQ8_9BACT</name>
<evidence type="ECO:0000259" key="6">
    <source>
        <dbReference type="Pfam" id="PF04542"/>
    </source>
</evidence>
<dbReference type="Proteomes" id="UP000233398">
    <property type="component" value="Unassembled WGS sequence"/>
</dbReference>
<dbReference type="InterPro" id="IPR014284">
    <property type="entry name" value="RNA_pol_sigma-70_dom"/>
</dbReference>
<dbReference type="GO" id="GO:0006352">
    <property type="term" value="P:DNA-templated transcription initiation"/>
    <property type="evidence" value="ECO:0007669"/>
    <property type="project" value="InterPro"/>
</dbReference>
<dbReference type="GO" id="GO:0016987">
    <property type="term" value="F:sigma factor activity"/>
    <property type="evidence" value="ECO:0007669"/>
    <property type="project" value="UniProtKB-KW"/>
</dbReference>
<dbReference type="AlphaFoldDB" id="A0A2N0VFQ8"/>
<dbReference type="PANTHER" id="PTHR43133:SF51">
    <property type="entry name" value="RNA POLYMERASE SIGMA FACTOR"/>
    <property type="match status" value="1"/>
</dbReference>
<dbReference type="Gene3D" id="1.10.1740.10">
    <property type="match status" value="1"/>
</dbReference>
<keyword evidence="8" id="KW-1185">Reference proteome</keyword>
<dbReference type="EMBL" id="PISP01000003">
    <property type="protein sequence ID" value="PKD43022.1"/>
    <property type="molecule type" value="Genomic_DNA"/>
</dbReference>
<keyword evidence="4" id="KW-0804">Transcription</keyword>
<evidence type="ECO:0000256" key="2">
    <source>
        <dbReference type="ARBA" id="ARBA00023015"/>
    </source>
</evidence>
<dbReference type="OrthoDB" id="9780326at2"/>